<dbReference type="SUPFAM" id="SSF81324">
    <property type="entry name" value="Voltage-gated potassium channels"/>
    <property type="match status" value="1"/>
</dbReference>
<dbReference type="PANTHER" id="PTHR45689">
    <property type="entry name" value="I[[H]] CHANNEL, ISOFORM E"/>
    <property type="match status" value="1"/>
</dbReference>
<sequence>MNLDNIPLQSPQNSARPLFQQQLSTKQINKIQLHDEEVANSIVIHSQSKIYSSGNFKNLQDSRDHEQKMQQFNSQTTFSQISPRKPQFSKQNKTILGDQDDEEKKTSVYQSNMSNSHYRSMNKGKKSGFKNYQQGIINSRKDTFVQQDLSQNNLDAMSSSINQVFQNISPDMDKSGNPISKTHSTMLTNININNTQYIKVIKEKNGFKFKIIRPSQVKKIGVNFINKLIKRTNFKPASNLRDIYIDKIQDLVFSSVENGYKSFNSKNLQYIKKKNNIIIRKIKEYFNKFMTIIPIMNPLSDFIVWFQIFYCAFMSIAIFMMPIEMISRERFINNIWWYGPYLFCAFILLVVKIIINFHVSYDKGGNFIEDRKLVGKKYLKGNFIFDLISCIPFILDLTGISDKNTTLLKKPHGFILIQFWSYFVLLQKIREYYITNRAKYYTLQLIYLFLQTITLGHFLGYMYWALAVNEYKFNIHDTSWMIFYDLEDTTWYNKYTHSLYFAGKIQ</sequence>
<dbReference type="GO" id="GO:0003254">
    <property type="term" value="P:regulation of membrane depolarization"/>
    <property type="evidence" value="ECO:0007669"/>
    <property type="project" value="TreeGrafter"/>
</dbReference>
<evidence type="ECO:0000256" key="1">
    <source>
        <dbReference type="SAM" id="MobiDB-lite"/>
    </source>
</evidence>
<comment type="caution">
    <text evidence="3">The sequence shown here is derived from an EMBL/GenBank/DDBJ whole genome shotgun (WGS) entry which is preliminary data.</text>
</comment>
<feature type="compositionally biased region" description="Polar residues" evidence="1">
    <location>
        <begin position="74"/>
        <end position="94"/>
    </location>
</feature>
<accession>A0A0V0R7B8</accession>
<dbReference type="Gene3D" id="1.10.287.70">
    <property type="match status" value="1"/>
</dbReference>
<keyword evidence="4" id="KW-1185">Reference proteome</keyword>
<feature type="transmembrane region" description="Helical" evidence="2">
    <location>
        <begin position="335"/>
        <end position="357"/>
    </location>
</feature>
<evidence type="ECO:0000313" key="3">
    <source>
        <dbReference type="EMBL" id="KRX10117.1"/>
    </source>
</evidence>
<name>A0A0V0R7B8_PSEPJ</name>
<dbReference type="EMBL" id="LDAU01000040">
    <property type="protein sequence ID" value="KRX10117.1"/>
    <property type="molecule type" value="Genomic_DNA"/>
</dbReference>
<protein>
    <recommendedName>
        <fullName evidence="5">Ion transport domain-containing protein</fullName>
    </recommendedName>
</protein>
<feature type="region of interest" description="Disordered" evidence="1">
    <location>
        <begin position="74"/>
        <end position="129"/>
    </location>
</feature>
<dbReference type="OrthoDB" id="447251at2759"/>
<dbReference type="InParanoid" id="A0A0V0R7B8"/>
<gene>
    <name evidence="3" type="ORF">PPERSA_08520</name>
</gene>
<dbReference type="Proteomes" id="UP000054937">
    <property type="component" value="Unassembled WGS sequence"/>
</dbReference>
<feature type="transmembrane region" description="Helical" evidence="2">
    <location>
        <begin position="445"/>
        <end position="464"/>
    </location>
</feature>
<reference evidence="3 4" key="1">
    <citation type="journal article" date="2015" name="Sci. Rep.">
        <title>Genome of the facultative scuticociliatosis pathogen Pseudocohnilembus persalinus provides insight into its virulence through horizontal gene transfer.</title>
        <authorList>
            <person name="Xiong J."/>
            <person name="Wang G."/>
            <person name="Cheng J."/>
            <person name="Tian M."/>
            <person name="Pan X."/>
            <person name="Warren A."/>
            <person name="Jiang C."/>
            <person name="Yuan D."/>
            <person name="Miao W."/>
        </authorList>
    </citation>
    <scope>NUCLEOTIDE SEQUENCE [LARGE SCALE GENOMIC DNA]</scope>
    <source>
        <strain evidence="3">36N120E</strain>
    </source>
</reference>
<dbReference type="GO" id="GO:0005249">
    <property type="term" value="F:voltage-gated potassium channel activity"/>
    <property type="evidence" value="ECO:0007669"/>
    <property type="project" value="TreeGrafter"/>
</dbReference>
<feature type="transmembrane region" description="Helical" evidence="2">
    <location>
        <begin position="302"/>
        <end position="323"/>
    </location>
</feature>
<organism evidence="3 4">
    <name type="scientific">Pseudocohnilembus persalinus</name>
    <name type="common">Ciliate</name>
    <dbReference type="NCBI Taxonomy" id="266149"/>
    <lineage>
        <taxon>Eukaryota</taxon>
        <taxon>Sar</taxon>
        <taxon>Alveolata</taxon>
        <taxon>Ciliophora</taxon>
        <taxon>Intramacronucleata</taxon>
        <taxon>Oligohymenophorea</taxon>
        <taxon>Scuticociliatia</taxon>
        <taxon>Philasterida</taxon>
        <taxon>Pseudocohnilembidae</taxon>
        <taxon>Pseudocohnilembus</taxon>
    </lineage>
</organism>
<dbReference type="GO" id="GO:0098855">
    <property type="term" value="C:HCN channel complex"/>
    <property type="evidence" value="ECO:0007669"/>
    <property type="project" value="TreeGrafter"/>
</dbReference>
<dbReference type="InterPro" id="IPR051413">
    <property type="entry name" value="K/Na_HCN_channel"/>
</dbReference>
<dbReference type="AlphaFoldDB" id="A0A0V0R7B8"/>
<evidence type="ECO:0000313" key="4">
    <source>
        <dbReference type="Proteomes" id="UP000054937"/>
    </source>
</evidence>
<feature type="transmembrane region" description="Helical" evidence="2">
    <location>
        <begin position="415"/>
        <end position="433"/>
    </location>
</feature>
<evidence type="ECO:0008006" key="5">
    <source>
        <dbReference type="Google" id="ProtNLM"/>
    </source>
</evidence>
<keyword evidence="2" id="KW-0472">Membrane</keyword>
<keyword evidence="2" id="KW-0812">Transmembrane</keyword>
<dbReference type="GO" id="GO:0035725">
    <property type="term" value="P:sodium ion transmembrane transport"/>
    <property type="evidence" value="ECO:0007669"/>
    <property type="project" value="TreeGrafter"/>
</dbReference>
<feature type="compositionally biased region" description="Polar residues" evidence="1">
    <location>
        <begin position="107"/>
        <end position="119"/>
    </location>
</feature>
<proteinExistence type="predicted"/>
<keyword evidence="2" id="KW-1133">Transmembrane helix</keyword>
<dbReference type="PANTHER" id="PTHR45689:SF5">
    <property type="entry name" value="I[[H]] CHANNEL, ISOFORM E"/>
    <property type="match status" value="1"/>
</dbReference>
<evidence type="ECO:0000256" key="2">
    <source>
        <dbReference type="SAM" id="Phobius"/>
    </source>
</evidence>
<feature type="transmembrane region" description="Helical" evidence="2">
    <location>
        <begin position="378"/>
        <end position="395"/>
    </location>
</feature>